<dbReference type="AlphaFoldDB" id="A0A971D0M6"/>
<protein>
    <submittedName>
        <fullName evidence="3">NAD(P)H-binding protein</fullName>
    </submittedName>
</protein>
<dbReference type="Proteomes" id="UP000767327">
    <property type="component" value="Unassembled WGS sequence"/>
</dbReference>
<dbReference type="EMBL" id="JAAXZR010000028">
    <property type="protein sequence ID" value="NLT80535.1"/>
    <property type="molecule type" value="Genomic_DNA"/>
</dbReference>
<sequence length="228" mass="23969">MAQVTIIGGHGKVALLASLLFNSQGDSVTSIIRNPAQASDVEKTGAQALILDIEHASTDELAKAFSGSDAIIWSAGAGGGDTARTYAVDRDAAKRCIDAAALAGVRRYITVSYYDADHPEVFGPEDSMYAYAQAKAAADTYLRESELEWTILGPTALTLQTPSGRITVDTARKTAAIPPTSRGNVAAVLVAAVHSPDTIGKTVNFHDGDTDINRALQTPPPKDDSEVR</sequence>
<accession>A0A971D0M6</accession>
<dbReference type="PANTHER" id="PTHR15020">
    <property type="entry name" value="FLAVIN REDUCTASE-RELATED"/>
    <property type="match status" value="1"/>
</dbReference>
<reference evidence="3" key="2">
    <citation type="submission" date="2020-01" db="EMBL/GenBank/DDBJ databases">
        <authorList>
            <person name="Campanaro S."/>
        </authorList>
    </citation>
    <scope>NUCLEOTIDE SEQUENCE</scope>
    <source>
        <strain evidence="3">AS01afH2WH_6</strain>
    </source>
</reference>
<organism evidence="3 4">
    <name type="scientific">Bifidobacterium crudilactis</name>
    <dbReference type="NCBI Taxonomy" id="327277"/>
    <lineage>
        <taxon>Bacteria</taxon>
        <taxon>Bacillati</taxon>
        <taxon>Actinomycetota</taxon>
        <taxon>Actinomycetes</taxon>
        <taxon>Bifidobacteriales</taxon>
        <taxon>Bifidobacteriaceae</taxon>
        <taxon>Bifidobacterium</taxon>
    </lineage>
</organism>
<dbReference type="InterPro" id="IPR036291">
    <property type="entry name" value="NAD(P)-bd_dom_sf"/>
</dbReference>
<dbReference type="Gene3D" id="3.40.50.720">
    <property type="entry name" value="NAD(P)-binding Rossmann-like Domain"/>
    <property type="match status" value="1"/>
</dbReference>
<dbReference type="PANTHER" id="PTHR15020:SF50">
    <property type="entry name" value="UPF0659 PROTEIN YMR090W"/>
    <property type="match status" value="1"/>
</dbReference>
<feature type="region of interest" description="Disordered" evidence="1">
    <location>
        <begin position="205"/>
        <end position="228"/>
    </location>
</feature>
<proteinExistence type="predicted"/>
<evidence type="ECO:0000313" key="3">
    <source>
        <dbReference type="EMBL" id="NLT80535.1"/>
    </source>
</evidence>
<dbReference type="RefSeq" id="WP_273174782.1">
    <property type="nucleotide sequence ID" value="NZ_JAAXZR010000028.1"/>
</dbReference>
<evidence type="ECO:0000313" key="4">
    <source>
        <dbReference type="Proteomes" id="UP000767327"/>
    </source>
</evidence>
<evidence type="ECO:0000259" key="2">
    <source>
        <dbReference type="Pfam" id="PF13460"/>
    </source>
</evidence>
<dbReference type="Pfam" id="PF13460">
    <property type="entry name" value="NAD_binding_10"/>
    <property type="match status" value="1"/>
</dbReference>
<dbReference type="InterPro" id="IPR016040">
    <property type="entry name" value="NAD(P)-bd_dom"/>
</dbReference>
<comment type="caution">
    <text evidence="3">The sequence shown here is derived from an EMBL/GenBank/DDBJ whole genome shotgun (WGS) entry which is preliminary data.</text>
</comment>
<gene>
    <name evidence="3" type="ORF">GXW98_09705</name>
</gene>
<evidence type="ECO:0000256" key="1">
    <source>
        <dbReference type="SAM" id="MobiDB-lite"/>
    </source>
</evidence>
<reference evidence="3" key="1">
    <citation type="journal article" date="2020" name="Biotechnol. Biofuels">
        <title>New insights from the biogas microbiome by comprehensive genome-resolved metagenomics of nearly 1600 species originating from multiple anaerobic digesters.</title>
        <authorList>
            <person name="Campanaro S."/>
            <person name="Treu L."/>
            <person name="Rodriguez-R L.M."/>
            <person name="Kovalovszki A."/>
            <person name="Ziels R.M."/>
            <person name="Maus I."/>
            <person name="Zhu X."/>
            <person name="Kougias P.G."/>
            <person name="Basile A."/>
            <person name="Luo G."/>
            <person name="Schluter A."/>
            <person name="Konstantinidis K.T."/>
            <person name="Angelidaki I."/>
        </authorList>
    </citation>
    <scope>NUCLEOTIDE SEQUENCE</scope>
    <source>
        <strain evidence="3">AS01afH2WH_6</strain>
    </source>
</reference>
<name>A0A971D0M6_9BIFI</name>
<dbReference type="SUPFAM" id="SSF51735">
    <property type="entry name" value="NAD(P)-binding Rossmann-fold domains"/>
    <property type="match status" value="1"/>
</dbReference>
<feature type="domain" description="NAD(P)-binding" evidence="2">
    <location>
        <begin position="8"/>
        <end position="196"/>
    </location>
</feature>